<reference evidence="5 6" key="1">
    <citation type="journal article" date="2011" name="Plasmid">
        <title>Streptomyces turgidiscabies Car8 contains a modular pathogenicity island that shares virulence genes with other actinobacterial plant pathogens.</title>
        <authorList>
            <person name="Huguet-Tapia J.C."/>
            <person name="Badger J.H."/>
            <person name="Loria R."/>
            <person name="Pettis G.S."/>
        </authorList>
    </citation>
    <scope>NUCLEOTIDE SEQUENCE [LARGE SCALE GENOMIC DNA]</scope>
    <source>
        <strain evidence="5 6">Car8</strain>
    </source>
</reference>
<accession>L7EV95</accession>
<evidence type="ECO:0000256" key="3">
    <source>
        <dbReference type="RuleBase" id="RU003682"/>
    </source>
</evidence>
<protein>
    <submittedName>
        <fullName evidence="5">Oxidoreductase, 2OG-Fe(II) oxygenase family protein</fullName>
    </submittedName>
</protein>
<comment type="pathway">
    <text evidence="1">Antibiotic biosynthesis.</text>
</comment>
<dbReference type="PATRIC" id="fig|698760.3.peg.7762"/>
<dbReference type="Pfam" id="PF03171">
    <property type="entry name" value="2OG-FeII_Oxy"/>
    <property type="match status" value="1"/>
</dbReference>
<comment type="similarity">
    <text evidence="3">Belongs to the iron/ascorbate-dependent oxidoreductase family.</text>
</comment>
<dbReference type="PANTHER" id="PTHR47990">
    <property type="entry name" value="2-OXOGLUTARATE (2OG) AND FE(II)-DEPENDENT OXYGENASE SUPERFAMILY PROTEIN-RELATED"/>
    <property type="match status" value="1"/>
</dbReference>
<keyword evidence="3" id="KW-0479">Metal-binding</keyword>
<evidence type="ECO:0000313" key="6">
    <source>
        <dbReference type="Proteomes" id="UP000010931"/>
    </source>
</evidence>
<name>L7EV95_STRT8</name>
<evidence type="ECO:0000313" key="5">
    <source>
        <dbReference type="EMBL" id="ELP63343.1"/>
    </source>
</evidence>
<dbReference type="GO" id="GO:0017000">
    <property type="term" value="P:antibiotic biosynthetic process"/>
    <property type="evidence" value="ECO:0007669"/>
    <property type="project" value="UniProtKB-KW"/>
</dbReference>
<sequence length="347" mass="38542">MTELQTFSLPPTVEGGDADRELGRALIAAWQADGIFQIQATPEQDAATGRALDASRAFVSRPLKEKAQHVSDLTYSGYVASGEEETAGEKDGSEIFTVCPDIPADDPRVLDRWPCHGPAPWPSDQYAAAMKDYMDVVGDIGQRLLRLTALGLGLDDMEHFTRLTDDGWHHMRVLRFPPADATSERGIGSHTDYGLLVIAAQDEVGGLYIRPPVPGEARGRNWLPDESMAGRFENEDPWTFVAPTPSVFTVFPGDIMQFITGGTLLSTPHKVRLADRERFTMAYFHEPSFQAVARPLGAPEGDEFIHYGTHFTNMFMRCYPDRSTTARIEQEDRLAVLERLRKEALTS</sequence>
<comment type="caution">
    <text evidence="5">The sequence shown here is derived from an EMBL/GenBank/DDBJ whole genome shotgun (WGS) entry which is preliminary data.</text>
</comment>
<dbReference type="InterPro" id="IPR005123">
    <property type="entry name" value="Oxoglu/Fe-dep_dioxygenase_dom"/>
</dbReference>
<organism evidence="5 6">
    <name type="scientific">Streptomyces turgidiscabies (strain Car8)</name>
    <dbReference type="NCBI Taxonomy" id="698760"/>
    <lineage>
        <taxon>Bacteria</taxon>
        <taxon>Bacillati</taxon>
        <taxon>Actinomycetota</taxon>
        <taxon>Actinomycetes</taxon>
        <taxon>Kitasatosporales</taxon>
        <taxon>Streptomycetaceae</taxon>
        <taxon>Streptomyces</taxon>
    </lineage>
</organism>
<dbReference type="InterPro" id="IPR027443">
    <property type="entry name" value="IPNS-like_sf"/>
</dbReference>
<evidence type="ECO:0000256" key="2">
    <source>
        <dbReference type="ARBA" id="ARBA00023194"/>
    </source>
</evidence>
<dbReference type="GO" id="GO:0046872">
    <property type="term" value="F:metal ion binding"/>
    <property type="evidence" value="ECO:0007669"/>
    <property type="project" value="UniProtKB-KW"/>
</dbReference>
<dbReference type="InterPro" id="IPR050231">
    <property type="entry name" value="Iron_ascorbate_oxido_reductase"/>
</dbReference>
<dbReference type="SUPFAM" id="SSF51197">
    <property type="entry name" value="Clavaminate synthase-like"/>
    <property type="match status" value="1"/>
</dbReference>
<dbReference type="EMBL" id="AEJB01000524">
    <property type="protein sequence ID" value="ELP63343.1"/>
    <property type="molecule type" value="Genomic_DNA"/>
</dbReference>
<dbReference type="STRING" id="85558.T45_08342"/>
<dbReference type="AlphaFoldDB" id="L7EV95"/>
<keyword evidence="3" id="KW-0408">Iron</keyword>
<dbReference type="Pfam" id="PF14226">
    <property type="entry name" value="DIOX_N"/>
    <property type="match status" value="1"/>
</dbReference>
<evidence type="ECO:0000259" key="4">
    <source>
        <dbReference type="PROSITE" id="PS51471"/>
    </source>
</evidence>
<keyword evidence="3" id="KW-0560">Oxidoreductase</keyword>
<gene>
    <name evidence="5" type="ORF">STRTUCAR8_09801</name>
</gene>
<dbReference type="Gene3D" id="2.60.120.330">
    <property type="entry name" value="B-lactam Antibiotic, Isopenicillin N Synthase, Chain"/>
    <property type="match status" value="1"/>
</dbReference>
<dbReference type="InterPro" id="IPR026992">
    <property type="entry name" value="DIOX_N"/>
</dbReference>
<dbReference type="GO" id="GO:0016491">
    <property type="term" value="F:oxidoreductase activity"/>
    <property type="evidence" value="ECO:0007669"/>
    <property type="project" value="UniProtKB-KW"/>
</dbReference>
<evidence type="ECO:0000256" key="1">
    <source>
        <dbReference type="ARBA" id="ARBA00004792"/>
    </source>
</evidence>
<feature type="domain" description="Fe2OG dioxygenase" evidence="4">
    <location>
        <begin position="167"/>
        <end position="287"/>
    </location>
</feature>
<dbReference type="InterPro" id="IPR044861">
    <property type="entry name" value="IPNS-like_FE2OG_OXY"/>
</dbReference>
<dbReference type="PROSITE" id="PS51471">
    <property type="entry name" value="FE2OG_OXY"/>
    <property type="match status" value="1"/>
</dbReference>
<dbReference type="Proteomes" id="UP000010931">
    <property type="component" value="Unassembled WGS sequence"/>
</dbReference>
<keyword evidence="2" id="KW-0045">Antibiotic biosynthesis</keyword>
<dbReference type="RefSeq" id="WP_006381705.1">
    <property type="nucleotide sequence ID" value="NZ_AEJB01000524.1"/>
</dbReference>
<proteinExistence type="inferred from homology"/>
<dbReference type="GeneID" id="97406967"/>
<keyword evidence="6" id="KW-1185">Reference proteome</keyword>